<feature type="compositionally biased region" description="Acidic residues" evidence="1">
    <location>
        <begin position="118"/>
        <end position="128"/>
    </location>
</feature>
<feature type="compositionally biased region" description="Polar residues" evidence="1">
    <location>
        <begin position="37"/>
        <end position="63"/>
    </location>
</feature>
<feature type="region of interest" description="Disordered" evidence="1">
    <location>
        <begin position="83"/>
        <end position="176"/>
    </location>
</feature>
<proteinExistence type="predicted"/>
<dbReference type="EMBL" id="ML975282">
    <property type="protein sequence ID" value="KAF1835793.1"/>
    <property type="molecule type" value="Genomic_DNA"/>
</dbReference>
<name>A0A6A5KQ84_9PLEO</name>
<evidence type="ECO:0000313" key="3">
    <source>
        <dbReference type="Proteomes" id="UP000800040"/>
    </source>
</evidence>
<feature type="region of interest" description="Disordered" evidence="1">
    <location>
        <begin position="1"/>
        <end position="71"/>
    </location>
</feature>
<dbReference type="Proteomes" id="UP000800040">
    <property type="component" value="Unassembled WGS sequence"/>
</dbReference>
<evidence type="ECO:0000256" key="1">
    <source>
        <dbReference type="SAM" id="MobiDB-lite"/>
    </source>
</evidence>
<evidence type="ECO:0000313" key="2">
    <source>
        <dbReference type="EMBL" id="KAF1835793.1"/>
    </source>
</evidence>
<gene>
    <name evidence="2" type="ORF">BDW02DRAFT_597024</name>
</gene>
<protein>
    <submittedName>
        <fullName evidence="2">Uncharacterized protein</fullName>
    </submittedName>
</protein>
<keyword evidence="3" id="KW-1185">Reference proteome</keyword>
<sequence length="706" mass="77648">MNPSKPARPPKRDIRDFFSPAPRNTTSTANAALPQRSLPTNVETPNTNNAPTPRSRTPTSSENVPPAATNATTPLAASNLSFASTAPSTCNPSQASAPSGASRRVTSNGQQVVLNSDSDTDSLPDLDFGELAPRQKPNMSATTVTTTFTTRLKRASDDEDDGLRKPPKKSRSDQRMLERLVKTARTNLDTERKIREHQAALDQSLDHLPTTNVTLDEETLGQVVQGDEDDPDKARRLFQAMQRTNATRMESTFHFFGDTSDSVPARARFPINSLPNHCWVSNFQGSNSRDQAFLTGLAQRVFRIRELPRELASWMIEQICSDQDESLNTKYLEILESHHEHFRAVLDIKRLHALFKTIGANTEQLDSQAEIAPVCQPQSTQKPVLPPPLPSIAKLLQRAAPWLRTKARSRALYILCHVCLDDRVMADADTLRTVQDAIEAIICHFADNHRLTSAVGSPLPQQDIQSLIISQLSETIPQLVAKVTHPQLQRNLICAFPASSPLTAYLQRHLAISFFLQPTTVNVPLADPTVPSAVHEHLKRSSAFRINKQTDYAHLAARLALLDVAIGPGLLTVPYQPLISPATSQAGSSPIRAPVPATSEVRDFNKEIDALTQQIKLLGNSIVEAGAVVDLTIFDAKDTVERTCARLQHAVRIGGKKHHDIFGDDEDKQLKVSKYFTKTWKTSAPPPSIFDAEDDAETGPGDDMAI</sequence>
<organism evidence="2 3">
    <name type="scientific">Decorospora gaudefroyi</name>
    <dbReference type="NCBI Taxonomy" id="184978"/>
    <lineage>
        <taxon>Eukaryota</taxon>
        <taxon>Fungi</taxon>
        <taxon>Dikarya</taxon>
        <taxon>Ascomycota</taxon>
        <taxon>Pezizomycotina</taxon>
        <taxon>Dothideomycetes</taxon>
        <taxon>Pleosporomycetidae</taxon>
        <taxon>Pleosporales</taxon>
        <taxon>Pleosporineae</taxon>
        <taxon>Pleosporaceae</taxon>
        <taxon>Decorospora</taxon>
    </lineage>
</organism>
<reference evidence="2" key="1">
    <citation type="submission" date="2020-01" db="EMBL/GenBank/DDBJ databases">
        <authorList>
            <consortium name="DOE Joint Genome Institute"/>
            <person name="Haridas S."/>
            <person name="Albert R."/>
            <person name="Binder M."/>
            <person name="Bloem J."/>
            <person name="Labutti K."/>
            <person name="Salamov A."/>
            <person name="Andreopoulos B."/>
            <person name="Baker S.E."/>
            <person name="Barry K."/>
            <person name="Bills G."/>
            <person name="Bluhm B.H."/>
            <person name="Cannon C."/>
            <person name="Castanera R."/>
            <person name="Culley D.E."/>
            <person name="Daum C."/>
            <person name="Ezra D."/>
            <person name="Gonzalez J.B."/>
            <person name="Henrissat B."/>
            <person name="Kuo A."/>
            <person name="Liang C."/>
            <person name="Lipzen A."/>
            <person name="Lutzoni F."/>
            <person name="Magnuson J."/>
            <person name="Mondo S."/>
            <person name="Nolan M."/>
            <person name="Ohm R."/>
            <person name="Pangilinan J."/>
            <person name="Park H.-J."/>
            <person name="Ramirez L."/>
            <person name="Alfaro M."/>
            <person name="Sun H."/>
            <person name="Tritt A."/>
            <person name="Yoshinaga Y."/>
            <person name="Zwiers L.-H."/>
            <person name="Turgeon B.G."/>
            <person name="Goodwin S.B."/>
            <person name="Spatafora J.W."/>
            <person name="Crous P.W."/>
            <person name="Grigoriev I.V."/>
        </authorList>
    </citation>
    <scope>NUCLEOTIDE SEQUENCE</scope>
    <source>
        <strain evidence="2">P77</strain>
    </source>
</reference>
<dbReference type="AlphaFoldDB" id="A0A6A5KQ84"/>
<feature type="region of interest" description="Disordered" evidence="1">
    <location>
        <begin position="681"/>
        <end position="706"/>
    </location>
</feature>
<feature type="compositionally biased region" description="Polar residues" evidence="1">
    <location>
        <begin position="83"/>
        <end position="113"/>
    </location>
</feature>
<dbReference type="OrthoDB" id="5350396at2759"/>
<accession>A0A6A5KQ84</accession>